<keyword evidence="5 7" id="KW-0687">Ribonucleoprotein</keyword>
<organism evidence="8 9">
    <name type="scientific">Muiribacterium halophilum</name>
    <dbReference type="NCBI Taxonomy" id="2053465"/>
    <lineage>
        <taxon>Bacteria</taxon>
        <taxon>Candidatus Muiribacteriota</taxon>
        <taxon>Candidatus Muiribacteriia</taxon>
        <taxon>Candidatus Muiribacteriales</taxon>
        <taxon>Candidatus Muiribacteriaceae</taxon>
        <taxon>Candidatus Muiribacterium</taxon>
    </lineage>
</organism>
<evidence type="ECO:0000256" key="1">
    <source>
        <dbReference type="ARBA" id="ARBA00007116"/>
    </source>
</evidence>
<dbReference type="InterPro" id="IPR005484">
    <property type="entry name" value="Ribosomal_uL18_bac/plant/anim"/>
</dbReference>
<dbReference type="PANTHER" id="PTHR12899:SF3">
    <property type="entry name" value="LARGE RIBOSOMAL SUBUNIT PROTEIN UL18M"/>
    <property type="match status" value="1"/>
</dbReference>
<evidence type="ECO:0000256" key="2">
    <source>
        <dbReference type="ARBA" id="ARBA00022730"/>
    </source>
</evidence>
<dbReference type="GO" id="GO:0006412">
    <property type="term" value="P:translation"/>
    <property type="evidence" value="ECO:0007669"/>
    <property type="project" value="UniProtKB-UniRule"/>
</dbReference>
<dbReference type="GO" id="GO:0008097">
    <property type="term" value="F:5S rRNA binding"/>
    <property type="evidence" value="ECO:0007669"/>
    <property type="project" value="TreeGrafter"/>
</dbReference>
<protein>
    <recommendedName>
        <fullName evidence="6 7">Large ribosomal subunit protein uL18</fullName>
    </recommendedName>
</protein>
<dbReference type="AlphaFoldDB" id="A0A2N5ZJI8"/>
<dbReference type="InterPro" id="IPR004389">
    <property type="entry name" value="Ribosomal_uL18_bac-type"/>
</dbReference>
<sequence>MKNIKNKRRIKRKISIRKRVFGTSEKPRMTVFKSHKNIYVQLIDDTVGKTIVSASTNDKDVREKTQYGGNTKAAEIIGETIAKKATEKNITTVSFDRNGFRYQGRIRTLADAARKNGLKF</sequence>
<dbReference type="EMBL" id="PKTG01000050">
    <property type="protein sequence ID" value="PLX18806.1"/>
    <property type="molecule type" value="Genomic_DNA"/>
</dbReference>
<evidence type="ECO:0000256" key="7">
    <source>
        <dbReference type="HAMAP-Rule" id="MF_01337"/>
    </source>
</evidence>
<dbReference type="PANTHER" id="PTHR12899">
    <property type="entry name" value="39S RIBOSOMAL PROTEIN L18, MITOCHONDRIAL"/>
    <property type="match status" value="1"/>
</dbReference>
<dbReference type="NCBIfam" id="TIGR00060">
    <property type="entry name" value="L18_bact"/>
    <property type="match status" value="1"/>
</dbReference>
<dbReference type="FunFam" id="3.30.420.100:FF:000001">
    <property type="entry name" value="50S ribosomal protein L18"/>
    <property type="match status" value="1"/>
</dbReference>
<dbReference type="InterPro" id="IPR057268">
    <property type="entry name" value="Ribosomal_L18"/>
</dbReference>
<comment type="function">
    <text evidence="7">This is one of the proteins that bind and probably mediate the attachment of the 5S RNA into the large ribosomal subunit, where it forms part of the central protuberance.</text>
</comment>
<comment type="similarity">
    <text evidence="1 7">Belongs to the universal ribosomal protein uL18 family.</text>
</comment>
<proteinExistence type="inferred from homology"/>
<dbReference type="SUPFAM" id="SSF53137">
    <property type="entry name" value="Translational machinery components"/>
    <property type="match status" value="1"/>
</dbReference>
<accession>A0A2N5ZJI8</accession>
<evidence type="ECO:0000256" key="5">
    <source>
        <dbReference type="ARBA" id="ARBA00023274"/>
    </source>
</evidence>
<evidence type="ECO:0000256" key="3">
    <source>
        <dbReference type="ARBA" id="ARBA00022884"/>
    </source>
</evidence>
<comment type="subunit">
    <text evidence="7">Part of the 50S ribosomal subunit; part of the 5S rRNA/L5/L18/L25 subcomplex. Contacts the 5S and 23S rRNAs.</text>
</comment>
<evidence type="ECO:0000256" key="6">
    <source>
        <dbReference type="ARBA" id="ARBA00035197"/>
    </source>
</evidence>
<keyword evidence="4 7" id="KW-0689">Ribosomal protein</keyword>
<name>A0A2N5ZJI8_MUIH1</name>
<dbReference type="Proteomes" id="UP000234857">
    <property type="component" value="Unassembled WGS sequence"/>
</dbReference>
<dbReference type="Gene3D" id="3.30.420.100">
    <property type="match status" value="1"/>
</dbReference>
<evidence type="ECO:0000313" key="8">
    <source>
        <dbReference type="EMBL" id="PLX18806.1"/>
    </source>
</evidence>
<evidence type="ECO:0000313" key="9">
    <source>
        <dbReference type="Proteomes" id="UP000234857"/>
    </source>
</evidence>
<dbReference type="CDD" id="cd00432">
    <property type="entry name" value="Ribosomal_L18_L5e"/>
    <property type="match status" value="1"/>
</dbReference>
<dbReference type="Pfam" id="PF00861">
    <property type="entry name" value="Ribosomal_L18p"/>
    <property type="match status" value="1"/>
</dbReference>
<reference evidence="8 9" key="1">
    <citation type="submission" date="2017-11" db="EMBL/GenBank/DDBJ databases">
        <title>Genome-resolved metagenomics identifies genetic mobility, metabolic interactions, and unexpected diversity in perchlorate-reducing communities.</title>
        <authorList>
            <person name="Barnum T.P."/>
            <person name="Figueroa I.A."/>
            <person name="Carlstrom C.I."/>
            <person name="Lucas L.N."/>
            <person name="Engelbrektson A.L."/>
            <person name="Coates J.D."/>
        </authorList>
    </citation>
    <scope>NUCLEOTIDE SEQUENCE [LARGE SCALE GENOMIC DNA]</scope>
    <source>
        <strain evidence="8">BM706</strain>
    </source>
</reference>
<comment type="caution">
    <text evidence="8">The sequence shown here is derived from an EMBL/GenBank/DDBJ whole genome shotgun (WGS) entry which is preliminary data.</text>
</comment>
<gene>
    <name evidence="7" type="primary">rplR</name>
    <name evidence="8" type="ORF">C0601_03680</name>
</gene>
<keyword evidence="2 7" id="KW-0699">rRNA-binding</keyword>
<evidence type="ECO:0000256" key="4">
    <source>
        <dbReference type="ARBA" id="ARBA00022980"/>
    </source>
</evidence>
<dbReference type="HAMAP" id="MF_01337_B">
    <property type="entry name" value="Ribosomal_uL18_B"/>
    <property type="match status" value="1"/>
</dbReference>
<dbReference type="GO" id="GO:0022625">
    <property type="term" value="C:cytosolic large ribosomal subunit"/>
    <property type="evidence" value="ECO:0007669"/>
    <property type="project" value="TreeGrafter"/>
</dbReference>
<dbReference type="GO" id="GO:0003735">
    <property type="term" value="F:structural constituent of ribosome"/>
    <property type="evidence" value="ECO:0007669"/>
    <property type="project" value="InterPro"/>
</dbReference>
<keyword evidence="3 7" id="KW-0694">RNA-binding</keyword>